<evidence type="ECO:0000313" key="2">
    <source>
        <dbReference type="EMBL" id="OTF69466.1"/>
    </source>
</evidence>
<sequence length="271" mass="29724">MSVTFHPQNSGPSSPFPLSASAGLNGKKSAFRWTTSVRRRQQQRRTPTLKRAASFNDNSGKGGYARLVQSTSSPSSPELIHGGEYPSNDIVGLNINSRPKLIRPTALLGASDVKSPSSSSSTLNRRRNKKINSAPDSFDDSTIDDDYDDTDTNIVILSPTSEMQNNNKIMIDNKRKKRNLTKSSSSHYHQNIYDDDDDERRNRSGDNELYNFDTKNRLLNISLEASSQQEQKMAMKPFLLDLPKTGTNNGLLGTGTGNIGGGGLQVPDGCK</sequence>
<evidence type="ECO:0000313" key="3">
    <source>
        <dbReference type="Proteomes" id="UP000194236"/>
    </source>
</evidence>
<keyword evidence="3" id="KW-1185">Reference proteome</keyword>
<dbReference type="EMBL" id="MUJZ01070349">
    <property type="protein sequence ID" value="OTF69466.1"/>
    <property type="molecule type" value="Genomic_DNA"/>
</dbReference>
<dbReference type="AlphaFoldDB" id="A0A1Y3APR3"/>
<proteinExistence type="predicted"/>
<name>A0A1Y3APR3_EURMA</name>
<accession>A0A1Y3APR3</accession>
<organism evidence="2 3">
    <name type="scientific">Euroglyphus maynei</name>
    <name type="common">Mayne's house dust mite</name>
    <dbReference type="NCBI Taxonomy" id="6958"/>
    <lineage>
        <taxon>Eukaryota</taxon>
        <taxon>Metazoa</taxon>
        <taxon>Ecdysozoa</taxon>
        <taxon>Arthropoda</taxon>
        <taxon>Chelicerata</taxon>
        <taxon>Arachnida</taxon>
        <taxon>Acari</taxon>
        <taxon>Acariformes</taxon>
        <taxon>Sarcoptiformes</taxon>
        <taxon>Astigmata</taxon>
        <taxon>Psoroptidia</taxon>
        <taxon>Analgoidea</taxon>
        <taxon>Pyroglyphidae</taxon>
        <taxon>Pyroglyphinae</taxon>
        <taxon>Euroglyphus</taxon>
    </lineage>
</organism>
<feature type="region of interest" description="Disordered" evidence="1">
    <location>
        <begin position="166"/>
        <end position="208"/>
    </location>
</feature>
<protein>
    <submittedName>
        <fullName evidence="2">Uncharacterized protein</fullName>
    </submittedName>
</protein>
<evidence type="ECO:0000256" key="1">
    <source>
        <dbReference type="SAM" id="MobiDB-lite"/>
    </source>
</evidence>
<feature type="region of interest" description="Disordered" evidence="1">
    <location>
        <begin position="1"/>
        <end position="83"/>
    </location>
</feature>
<gene>
    <name evidence="2" type="ORF">BLA29_007774</name>
</gene>
<dbReference type="Proteomes" id="UP000194236">
    <property type="component" value="Unassembled WGS sequence"/>
</dbReference>
<feature type="region of interest" description="Disordered" evidence="1">
    <location>
        <begin position="110"/>
        <end position="145"/>
    </location>
</feature>
<dbReference type="OrthoDB" id="10636838at2759"/>
<comment type="caution">
    <text evidence="2">The sequence shown here is derived from an EMBL/GenBank/DDBJ whole genome shotgun (WGS) entry which is preliminary data.</text>
</comment>
<reference evidence="2 3" key="1">
    <citation type="submission" date="2017-03" db="EMBL/GenBank/DDBJ databases">
        <title>Genome Survey of Euroglyphus maynei.</title>
        <authorList>
            <person name="Arlian L.G."/>
            <person name="Morgan M.S."/>
            <person name="Rider S.D."/>
        </authorList>
    </citation>
    <scope>NUCLEOTIDE SEQUENCE [LARGE SCALE GENOMIC DNA]</scope>
    <source>
        <strain evidence="2">Arlian Lab</strain>
        <tissue evidence="2">Whole body</tissue>
    </source>
</reference>
<feature type="compositionally biased region" description="Polar residues" evidence="1">
    <location>
        <begin position="1"/>
        <end position="13"/>
    </location>
</feature>